<dbReference type="InterPro" id="IPR027796">
    <property type="entry name" value="OTT_1508_deam-like"/>
</dbReference>
<proteinExistence type="predicted"/>
<dbReference type="GeneID" id="63845451"/>
<reference evidence="1" key="1">
    <citation type="submission" date="2020-01" db="EMBL/GenBank/DDBJ databases">
        <authorList>
            <consortium name="DOE Joint Genome Institute"/>
            <person name="Haridas S."/>
            <person name="Albert R."/>
            <person name="Binder M."/>
            <person name="Bloem J."/>
            <person name="Labutti K."/>
            <person name="Salamov A."/>
            <person name="Andreopoulos B."/>
            <person name="Baker S.E."/>
            <person name="Barry K."/>
            <person name="Bills G."/>
            <person name="Bluhm B.H."/>
            <person name="Cannon C."/>
            <person name="Castanera R."/>
            <person name="Culley D.E."/>
            <person name="Daum C."/>
            <person name="Ezra D."/>
            <person name="Gonzalez J.B."/>
            <person name="Henrissat B."/>
            <person name="Kuo A."/>
            <person name="Liang C."/>
            <person name="Lipzen A."/>
            <person name="Lutzoni F."/>
            <person name="Magnuson J."/>
            <person name="Mondo S."/>
            <person name="Nolan M."/>
            <person name="Ohm R."/>
            <person name="Pangilinan J."/>
            <person name="Park H.-J."/>
            <person name="Ramirez L."/>
            <person name="Alfaro M."/>
            <person name="Sun H."/>
            <person name="Tritt A."/>
            <person name="Yoshinaga Y."/>
            <person name="Zwiers L.-H."/>
            <person name="Turgeon B.G."/>
            <person name="Goodwin S.B."/>
            <person name="Spatafora J.W."/>
            <person name="Crous P.W."/>
            <person name="Grigoriev I.V."/>
        </authorList>
    </citation>
    <scope>NUCLEOTIDE SEQUENCE</scope>
    <source>
        <strain evidence="1">CBS 394.84</strain>
    </source>
</reference>
<keyword evidence="2" id="KW-1185">Reference proteome</keyword>
<evidence type="ECO:0000313" key="2">
    <source>
        <dbReference type="Proteomes" id="UP000800039"/>
    </source>
</evidence>
<sequence>MQGGLQSKFGNRLKRKRAEIEFCIRSHAQTSKRVHAEIQLLFYYEASSATSLRPRIICSNKHACFLCNLFIRAHGKFHIRSCHGRLYPSWRIPLLKEVQLSEQSEIWMQQSLDRLNHLLEEKIREYLDRPRLRISDPTESVIFIPGTCSPSAVSIVSSLNPIREDANTTATDLGQKDIVFTRPAKLQYLDHGQLISIHLYPRLPIRIHTRCIHLELTYELACVIASSSSSTISSGYEPHSSDTGLLVQVECIDGGDPQVFPGPGPVFDLSSPWCSKEVPDSILFGELGLVLKKRNDVISVRVLQ</sequence>
<dbReference type="Pfam" id="PF14441">
    <property type="entry name" value="OTT_1508_deam"/>
    <property type="match status" value="1"/>
</dbReference>
<name>A0A9P4L9M7_9PLEO</name>
<dbReference type="OrthoDB" id="4851849at2759"/>
<evidence type="ECO:0000313" key="1">
    <source>
        <dbReference type="EMBL" id="KAF1847190.1"/>
    </source>
</evidence>
<accession>A0A9P4L9M7</accession>
<gene>
    <name evidence="1" type="ORF">K460DRAFT_277727</name>
</gene>
<dbReference type="Proteomes" id="UP000800039">
    <property type="component" value="Unassembled WGS sequence"/>
</dbReference>
<organism evidence="1 2">
    <name type="scientific">Cucurbitaria berberidis CBS 394.84</name>
    <dbReference type="NCBI Taxonomy" id="1168544"/>
    <lineage>
        <taxon>Eukaryota</taxon>
        <taxon>Fungi</taxon>
        <taxon>Dikarya</taxon>
        <taxon>Ascomycota</taxon>
        <taxon>Pezizomycotina</taxon>
        <taxon>Dothideomycetes</taxon>
        <taxon>Pleosporomycetidae</taxon>
        <taxon>Pleosporales</taxon>
        <taxon>Pleosporineae</taxon>
        <taxon>Cucurbitariaceae</taxon>
        <taxon>Cucurbitaria</taxon>
    </lineage>
</organism>
<dbReference type="EMBL" id="ML976615">
    <property type="protein sequence ID" value="KAF1847190.1"/>
    <property type="molecule type" value="Genomic_DNA"/>
</dbReference>
<protein>
    <submittedName>
        <fullName evidence="1">Uncharacterized protein</fullName>
    </submittedName>
</protein>
<dbReference type="RefSeq" id="XP_040789753.1">
    <property type="nucleotide sequence ID" value="XM_040928198.1"/>
</dbReference>
<comment type="caution">
    <text evidence="1">The sequence shown here is derived from an EMBL/GenBank/DDBJ whole genome shotgun (WGS) entry which is preliminary data.</text>
</comment>
<dbReference type="AlphaFoldDB" id="A0A9P4L9M7"/>